<reference evidence="2" key="1">
    <citation type="journal article" date="2007" name="Plant Cell">
        <title>Dothideomycete-plant interactions illuminated by genome sequencing and EST analysis of the wheat pathogen Stagonospora nodorum.</title>
        <authorList>
            <person name="Hane J.K."/>
            <person name="Lowe R.G."/>
            <person name="Solomon P.S."/>
            <person name="Tan K.C."/>
            <person name="Schoch C.L."/>
            <person name="Spatafora J.W."/>
            <person name="Crous P.W."/>
            <person name="Kodira C."/>
            <person name="Birren B.W."/>
            <person name="Galagan J.E."/>
            <person name="Torriani S.F."/>
            <person name="McDonald B.A."/>
            <person name="Oliver R.P."/>
        </authorList>
    </citation>
    <scope>NUCLEOTIDE SEQUENCE [LARGE SCALE GENOMIC DNA]</scope>
    <source>
        <strain evidence="2">SN15 / ATCC MYA-4574 / FGSC 10173</strain>
    </source>
</reference>
<name>A9JX92_PHANO</name>
<evidence type="ECO:0000313" key="1">
    <source>
        <dbReference type="EMBL" id="EDP89784.1"/>
    </source>
</evidence>
<dbReference type="RefSeq" id="XP_001798613.1">
    <property type="nucleotide sequence ID" value="XM_001798561.1"/>
</dbReference>
<accession>A9JX92</accession>
<dbReference type="HOGENOM" id="CLU_3392488_0_0_1"/>
<dbReference type="AlphaFoldDB" id="A9JX92"/>
<evidence type="ECO:0000313" key="2">
    <source>
        <dbReference type="Proteomes" id="UP000001055"/>
    </source>
</evidence>
<gene>
    <name evidence="1" type="ORF">SNOG_20095</name>
</gene>
<organism evidence="1 2">
    <name type="scientific">Phaeosphaeria nodorum (strain SN15 / ATCC MYA-4574 / FGSC 10173)</name>
    <name type="common">Glume blotch fungus</name>
    <name type="synonym">Parastagonospora nodorum</name>
    <dbReference type="NCBI Taxonomy" id="321614"/>
    <lineage>
        <taxon>Eukaryota</taxon>
        <taxon>Fungi</taxon>
        <taxon>Dikarya</taxon>
        <taxon>Ascomycota</taxon>
        <taxon>Pezizomycotina</taxon>
        <taxon>Dothideomycetes</taxon>
        <taxon>Pleosporomycetidae</taxon>
        <taxon>Pleosporales</taxon>
        <taxon>Pleosporineae</taxon>
        <taxon>Phaeosphaeriaceae</taxon>
        <taxon>Parastagonospora</taxon>
    </lineage>
</organism>
<sequence>MQEVRQRVLSRRQRGLFGDNVRLVQLHFSKNP</sequence>
<dbReference type="InParanoid" id="A9JX92"/>
<proteinExistence type="predicted"/>
<dbReference type="Proteomes" id="UP000001055">
    <property type="component" value="Unassembled WGS sequence"/>
</dbReference>
<dbReference type="KEGG" id="pno:SNOG_20095"/>
<dbReference type="EMBL" id="CH445336">
    <property type="protein sequence ID" value="EDP89784.1"/>
    <property type="molecule type" value="Genomic_DNA"/>
</dbReference>
<dbReference type="GeneID" id="5975511"/>
<protein>
    <submittedName>
        <fullName evidence="1">Uncharacterized protein</fullName>
    </submittedName>
</protein>